<dbReference type="AlphaFoldDB" id="A0A8T1VAD7"/>
<dbReference type="EMBL" id="JAGDFM010000583">
    <property type="protein sequence ID" value="KAG7377059.1"/>
    <property type="molecule type" value="Genomic_DNA"/>
</dbReference>
<name>A0A8T1VAD7_9STRA</name>
<keyword evidence="3" id="KW-1185">Reference proteome</keyword>
<comment type="caution">
    <text evidence="2">The sequence shown here is derived from an EMBL/GenBank/DDBJ whole genome shotgun (WGS) entry which is preliminary data.</text>
</comment>
<sequence length="152" mass="16260">MVPGTQPSSPDVDLDAQSVATPDTSASDAGPRAVAVTGIPTASQSVVSSAQSVSRSDYGSVDSDRHDFRSRLYASVDGGLRPLSGRCAFAWGVWSSDNRLIRWQATMFLASLDGRTIHDICARRTVRQRTDGLRGLSRCNLGPVCLHCAPRL</sequence>
<gene>
    <name evidence="2" type="ORF">PHYPSEUDO_012239</name>
</gene>
<dbReference type="Proteomes" id="UP000694044">
    <property type="component" value="Unassembled WGS sequence"/>
</dbReference>
<reference evidence="2" key="1">
    <citation type="submission" date="2021-02" db="EMBL/GenBank/DDBJ databases">
        <authorList>
            <person name="Palmer J.M."/>
        </authorList>
    </citation>
    <scope>NUCLEOTIDE SEQUENCE</scope>
    <source>
        <strain evidence="2">SCRP734</strain>
    </source>
</reference>
<evidence type="ECO:0000256" key="1">
    <source>
        <dbReference type="SAM" id="MobiDB-lite"/>
    </source>
</evidence>
<feature type="region of interest" description="Disordered" evidence="1">
    <location>
        <begin position="1"/>
        <end position="31"/>
    </location>
</feature>
<proteinExistence type="predicted"/>
<accession>A0A8T1VAD7</accession>
<dbReference type="OrthoDB" id="145866at2759"/>
<organism evidence="2 3">
    <name type="scientific">Phytophthora pseudosyringae</name>
    <dbReference type="NCBI Taxonomy" id="221518"/>
    <lineage>
        <taxon>Eukaryota</taxon>
        <taxon>Sar</taxon>
        <taxon>Stramenopiles</taxon>
        <taxon>Oomycota</taxon>
        <taxon>Peronosporomycetes</taxon>
        <taxon>Peronosporales</taxon>
        <taxon>Peronosporaceae</taxon>
        <taxon>Phytophthora</taxon>
    </lineage>
</organism>
<feature type="compositionally biased region" description="Polar residues" evidence="1">
    <location>
        <begin position="18"/>
        <end position="27"/>
    </location>
</feature>
<evidence type="ECO:0000313" key="3">
    <source>
        <dbReference type="Proteomes" id="UP000694044"/>
    </source>
</evidence>
<protein>
    <submittedName>
        <fullName evidence="2">Uncharacterized protein</fullName>
    </submittedName>
</protein>
<evidence type="ECO:0000313" key="2">
    <source>
        <dbReference type="EMBL" id="KAG7377059.1"/>
    </source>
</evidence>